<reference evidence="3" key="1">
    <citation type="journal article" date="2016" name="Genome Announc.">
        <title>Draft Genome Sequences of Methanobrevibacter curvatus DSM11111, Methanobrevibacter cuticularis DSM11139, Methanobrevibacter filiformis DSM11501, and Methanobrevibacter oralis DSM7256.</title>
        <authorList>
            <person name="Poehlein A."/>
            <person name="Seedorf H."/>
        </authorList>
    </citation>
    <scope>NUCLEOTIDE SEQUENCE [LARGE SCALE GENOMIC DNA]</scope>
    <source>
        <strain evidence="3">DSM 7256 / JCM 30027 / ZR</strain>
    </source>
</reference>
<accession>A0A166BRA2</accession>
<evidence type="ECO:0000256" key="1">
    <source>
        <dbReference type="SAM" id="Phobius"/>
    </source>
</evidence>
<dbReference type="STRING" id="66851.MBORA_04200"/>
<dbReference type="AlphaFoldDB" id="A0A166BRA2"/>
<gene>
    <name evidence="2" type="ORF">MBORA_04200</name>
</gene>
<proteinExistence type="predicted"/>
<keyword evidence="3" id="KW-1185">Reference proteome</keyword>
<protein>
    <submittedName>
        <fullName evidence="2">Uncharacterized protein</fullName>
    </submittedName>
</protein>
<keyword evidence="1" id="KW-0472">Membrane</keyword>
<sequence length="51" mass="5896">MIALFAVAIHLKWMTLFGGIIPIITWILVACFFTTVFCLDFIFTITYHLKT</sequence>
<dbReference type="Proteomes" id="UP000077428">
    <property type="component" value="Unassembled WGS sequence"/>
</dbReference>
<keyword evidence="1" id="KW-1133">Transmembrane helix</keyword>
<name>A0A166BRA2_METOA</name>
<feature type="transmembrane region" description="Helical" evidence="1">
    <location>
        <begin position="20"/>
        <end position="43"/>
    </location>
</feature>
<comment type="caution">
    <text evidence="2">The sequence shown here is derived from an EMBL/GenBank/DDBJ whole genome shotgun (WGS) entry which is preliminary data.</text>
</comment>
<evidence type="ECO:0000313" key="2">
    <source>
        <dbReference type="EMBL" id="KZX13714.1"/>
    </source>
</evidence>
<dbReference type="PATRIC" id="fig|66851.6.peg.482"/>
<dbReference type="EMBL" id="LWMU01000047">
    <property type="protein sequence ID" value="KZX13714.1"/>
    <property type="molecule type" value="Genomic_DNA"/>
</dbReference>
<organism evidence="2 3">
    <name type="scientific">Methanobrevibacter oralis</name>
    <dbReference type="NCBI Taxonomy" id="66851"/>
    <lineage>
        <taxon>Archaea</taxon>
        <taxon>Methanobacteriati</taxon>
        <taxon>Methanobacteriota</taxon>
        <taxon>Methanomada group</taxon>
        <taxon>Methanobacteria</taxon>
        <taxon>Methanobacteriales</taxon>
        <taxon>Methanobacteriaceae</taxon>
        <taxon>Methanobrevibacter</taxon>
    </lineage>
</organism>
<evidence type="ECO:0000313" key="3">
    <source>
        <dbReference type="Proteomes" id="UP000077428"/>
    </source>
</evidence>
<keyword evidence="1" id="KW-0812">Transmembrane</keyword>